<dbReference type="PANTHER" id="PTHR34653">
    <property type="match status" value="1"/>
</dbReference>
<proteinExistence type="inferred from homology"/>
<keyword evidence="4 5" id="KW-0975">Bacterial flagellum</keyword>
<evidence type="ECO:0000256" key="5">
    <source>
        <dbReference type="HAMAP-Rule" id="MF_00724"/>
    </source>
</evidence>
<comment type="subcellular location">
    <subcellularLocation>
        <location evidence="1 5">Bacterial flagellum basal body</location>
    </subcellularLocation>
</comment>
<gene>
    <name evidence="5 6" type="primary">fliE</name>
    <name evidence="6" type="ORF">ABK905_16645</name>
</gene>
<accession>A0AAU7Q5D8</accession>
<name>A0AAU7Q5D8_9GAMM</name>
<comment type="similarity">
    <text evidence="2 5">Belongs to the FliE family.</text>
</comment>
<protein>
    <recommendedName>
        <fullName evidence="3 5">Flagellar hook-basal body complex protein FliE</fullName>
    </recommendedName>
</protein>
<organism evidence="6">
    <name type="scientific">Acerihabitans sp. KWT182</name>
    <dbReference type="NCBI Taxonomy" id="3157919"/>
    <lineage>
        <taxon>Bacteria</taxon>
        <taxon>Pseudomonadati</taxon>
        <taxon>Pseudomonadota</taxon>
        <taxon>Gammaproteobacteria</taxon>
        <taxon>Enterobacterales</taxon>
        <taxon>Pectobacteriaceae</taxon>
        <taxon>Acerihabitans</taxon>
    </lineage>
</organism>
<dbReference type="GO" id="GO:0005198">
    <property type="term" value="F:structural molecule activity"/>
    <property type="evidence" value="ECO:0007669"/>
    <property type="project" value="UniProtKB-UniRule"/>
</dbReference>
<sequence>MTTAGIQSAVEQLQHAAQAAKGTVDTSPVTGGSFADQLSAALDNLSDTQNKATMEAQNYSTGASPLGLNDVMVDMQKSSIALQTGVQVRNKVVSAYNTIMNMTV</sequence>
<dbReference type="GO" id="GO:0071973">
    <property type="term" value="P:bacterial-type flagellum-dependent cell motility"/>
    <property type="evidence" value="ECO:0007669"/>
    <property type="project" value="InterPro"/>
</dbReference>
<dbReference type="PRINTS" id="PR01006">
    <property type="entry name" value="FLGHOOKFLIE"/>
</dbReference>
<evidence type="ECO:0000256" key="2">
    <source>
        <dbReference type="ARBA" id="ARBA00009272"/>
    </source>
</evidence>
<dbReference type="InterPro" id="IPR001624">
    <property type="entry name" value="FliE"/>
</dbReference>
<evidence type="ECO:0000313" key="6">
    <source>
        <dbReference type="EMBL" id="XBS68362.1"/>
    </source>
</evidence>
<dbReference type="PANTHER" id="PTHR34653:SF1">
    <property type="entry name" value="FLAGELLAR HOOK-BASAL BODY COMPLEX PROTEIN FLIE"/>
    <property type="match status" value="1"/>
</dbReference>
<keyword evidence="6" id="KW-0966">Cell projection</keyword>
<dbReference type="AlphaFoldDB" id="A0AAU7Q5D8"/>
<keyword evidence="6" id="KW-0282">Flagellum</keyword>
<reference evidence="6" key="1">
    <citation type="submission" date="2024-06" db="EMBL/GenBank/DDBJ databases">
        <authorList>
            <person name="Coelho C."/>
            <person name="Bento M."/>
            <person name="Garcia E."/>
            <person name="Camelo A."/>
            <person name="Brandao I."/>
            <person name="Espirito Santo C."/>
            <person name="Trovao J."/>
            <person name="Verissimo A."/>
            <person name="Costa J."/>
            <person name="Tiago I."/>
        </authorList>
    </citation>
    <scope>NUCLEOTIDE SEQUENCE</scope>
    <source>
        <strain evidence="6">KWT182</strain>
    </source>
</reference>
<evidence type="ECO:0000256" key="3">
    <source>
        <dbReference type="ARBA" id="ARBA00018024"/>
    </source>
</evidence>
<evidence type="ECO:0000256" key="1">
    <source>
        <dbReference type="ARBA" id="ARBA00004117"/>
    </source>
</evidence>
<dbReference type="GO" id="GO:0003774">
    <property type="term" value="F:cytoskeletal motor activity"/>
    <property type="evidence" value="ECO:0007669"/>
    <property type="project" value="InterPro"/>
</dbReference>
<dbReference type="EMBL" id="CP157947">
    <property type="protein sequence ID" value="XBS68362.1"/>
    <property type="molecule type" value="Genomic_DNA"/>
</dbReference>
<dbReference type="Pfam" id="PF02049">
    <property type="entry name" value="FliE"/>
    <property type="match status" value="1"/>
</dbReference>
<evidence type="ECO:0000256" key="4">
    <source>
        <dbReference type="ARBA" id="ARBA00023143"/>
    </source>
</evidence>
<dbReference type="NCBIfam" id="TIGR00205">
    <property type="entry name" value="fliE"/>
    <property type="match status" value="1"/>
</dbReference>
<dbReference type="HAMAP" id="MF_00724">
    <property type="entry name" value="FliE"/>
    <property type="match status" value="1"/>
</dbReference>
<keyword evidence="6" id="KW-0969">Cilium</keyword>
<dbReference type="GO" id="GO:0009425">
    <property type="term" value="C:bacterial-type flagellum basal body"/>
    <property type="evidence" value="ECO:0007669"/>
    <property type="project" value="UniProtKB-SubCell"/>
</dbReference>